<dbReference type="KEGG" id="vao:FA707_06035"/>
<sequence>MINQTIEHFINELGSEKSTPGGGSAAAVTGAIGISLTQMVVSLTTGKARYAEHQTLLDDVQAQATVLTQRFIDGIQEDIAAFNHVMEAYRLPAQTEDEKCLKQVQIEATSKEATIAPFNMMETSVEALRLSQQLLGKSNPNVLSDLGVAALNLSAALQSSWLNVLINLKNIQDEAFVSTYRMQGTKLLAEGKQLANELYQQVLTELA</sequence>
<evidence type="ECO:0000313" key="3">
    <source>
        <dbReference type="Proteomes" id="UP000298615"/>
    </source>
</evidence>
<accession>A0A4D7CQW6</accession>
<dbReference type="AlphaFoldDB" id="A0A4D7CQW6"/>
<dbReference type="InterPro" id="IPR007044">
    <property type="entry name" value="Cyclodeamin/CycHdrlase"/>
</dbReference>
<dbReference type="Proteomes" id="UP000298615">
    <property type="component" value="Chromosome"/>
</dbReference>
<keyword evidence="2" id="KW-0378">Hydrolase</keyword>
<proteinExistence type="predicted"/>
<dbReference type="OrthoDB" id="7959174at2"/>
<dbReference type="EMBL" id="CP039712">
    <property type="protein sequence ID" value="QCI86555.1"/>
    <property type="molecule type" value="Genomic_DNA"/>
</dbReference>
<evidence type="ECO:0000313" key="2">
    <source>
        <dbReference type="EMBL" id="QCI86555.1"/>
    </source>
</evidence>
<feature type="domain" description="Cyclodeaminase/cyclohydrolase" evidence="1">
    <location>
        <begin position="5"/>
        <end position="182"/>
    </location>
</feature>
<dbReference type="SUPFAM" id="SSF101262">
    <property type="entry name" value="Methenyltetrahydrofolate cyclohydrolase-like"/>
    <property type="match status" value="1"/>
</dbReference>
<organism evidence="2 3">
    <name type="scientific">Vagococcus zengguangii</name>
    <dbReference type="NCBI Taxonomy" id="2571750"/>
    <lineage>
        <taxon>Bacteria</taxon>
        <taxon>Bacillati</taxon>
        <taxon>Bacillota</taxon>
        <taxon>Bacilli</taxon>
        <taxon>Lactobacillales</taxon>
        <taxon>Enterococcaceae</taxon>
        <taxon>Vagococcus</taxon>
    </lineage>
</organism>
<dbReference type="GO" id="GO:0016787">
    <property type="term" value="F:hydrolase activity"/>
    <property type="evidence" value="ECO:0007669"/>
    <property type="project" value="UniProtKB-KW"/>
</dbReference>
<dbReference type="Gene3D" id="1.20.120.680">
    <property type="entry name" value="Formiminotetrahydrofolate cyclodeaminase monomer, up-and-down helical bundle"/>
    <property type="match status" value="1"/>
</dbReference>
<dbReference type="Pfam" id="PF04961">
    <property type="entry name" value="FTCD_C"/>
    <property type="match status" value="1"/>
</dbReference>
<evidence type="ECO:0000259" key="1">
    <source>
        <dbReference type="Pfam" id="PF04961"/>
    </source>
</evidence>
<gene>
    <name evidence="2" type="ORF">FA707_06035</name>
</gene>
<reference evidence="2 3" key="1">
    <citation type="submission" date="2019-04" db="EMBL/GenBank/DDBJ databases">
        <title>Vagococcus sp. nov., isolated from faeces of yaks (Bos grunniens).</title>
        <authorList>
            <person name="Ge Y."/>
        </authorList>
    </citation>
    <scope>NUCLEOTIDE SEQUENCE [LARGE SCALE GENOMIC DNA]</scope>
    <source>
        <strain evidence="2 3">MN-17</strain>
    </source>
</reference>
<name>A0A4D7CQW6_9ENTE</name>
<protein>
    <submittedName>
        <fullName evidence="2">Cyclodeaminase/cyclohydrolase family protein</fullName>
    </submittedName>
</protein>
<dbReference type="InterPro" id="IPR036178">
    <property type="entry name" value="Formintransfe-cycloase-like_sf"/>
</dbReference>
<keyword evidence="3" id="KW-1185">Reference proteome</keyword>
<dbReference type="RefSeq" id="WP_136953386.1">
    <property type="nucleotide sequence ID" value="NZ_CP039712.1"/>
</dbReference>